<dbReference type="Proteomes" id="UP000321197">
    <property type="component" value="Unassembled WGS sequence"/>
</dbReference>
<comment type="caution">
    <text evidence="1">The sequence shown here is derived from an EMBL/GenBank/DDBJ whole genome shotgun (WGS) entry which is preliminary data.</text>
</comment>
<accession>A0A511R2Q6</accession>
<gene>
    <name evidence="1" type="ORF">MHY01S_20250</name>
</gene>
<dbReference type="EMBL" id="BJXL01000064">
    <property type="protein sequence ID" value="GEM83859.1"/>
    <property type="molecule type" value="Genomic_DNA"/>
</dbReference>
<reference evidence="1 2" key="1">
    <citation type="submission" date="2019-07" db="EMBL/GenBank/DDBJ databases">
        <title>Whole genome shotgun sequence of Meiothermus hypogaeus NBRC 106114.</title>
        <authorList>
            <person name="Hosoyama A."/>
            <person name="Uohara A."/>
            <person name="Ohji S."/>
            <person name="Ichikawa N."/>
        </authorList>
    </citation>
    <scope>NUCLEOTIDE SEQUENCE [LARGE SCALE GENOMIC DNA]</scope>
    <source>
        <strain evidence="1 2">NBRC 106114</strain>
    </source>
</reference>
<dbReference type="Pfam" id="PF26125">
    <property type="entry name" value="AcrVA2-like"/>
    <property type="match status" value="1"/>
</dbReference>
<dbReference type="InterPro" id="IPR058915">
    <property type="entry name" value="AcrVA2-like"/>
</dbReference>
<evidence type="ECO:0000313" key="2">
    <source>
        <dbReference type="Proteomes" id="UP000321197"/>
    </source>
</evidence>
<protein>
    <submittedName>
        <fullName evidence="1">Uncharacterized protein</fullName>
    </submittedName>
</protein>
<dbReference type="RefSeq" id="WP_147075427.1">
    <property type="nucleotide sequence ID" value="NZ_BJXL01000064.1"/>
</dbReference>
<name>A0A511R2Q6_9DEIN</name>
<sequence length="282" mass="30975">MPPELRSLLRLEALRRPGGPGPLEAALLEGWALSQTVYRFDPDAYEHLQGSCFEGMVPLAPLARLPEPSLYVAFPRPRPTGLGLAHGFFARLEAGTLWLLHDLSDWGDLELQAFPLDGEAEAAVRPYRAEVLRRAYLSFVASLAPDLSAADIDFDPWEADAAGAALSLLLYRVAAPGDAAEAPAPPGGEGLRLWEVGGRLGGALRRVQEEEPRGLTRRKRKRLRPHERGPLVGRGFWHGRWAGPDHRPVLELRWRPAMRWGLRSLEGLPEVVLRAEGLGGPG</sequence>
<organism evidence="1 2">
    <name type="scientific">Meiothermus hypogaeus NBRC 106114</name>
    <dbReference type="NCBI Taxonomy" id="1227553"/>
    <lineage>
        <taxon>Bacteria</taxon>
        <taxon>Thermotogati</taxon>
        <taxon>Deinococcota</taxon>
        <taxon>Deinococci</taxon>
        <taxon>Thermales</taxon>
        <taxon>Thermaceae</taxon>
        <taxon>Meiothermus</taxon>
    </lineage>
</organism>
<dbReference type="AlphaFoldDB" id="A0A511R2Q6"/>
<dbReference type="OrthoDB" id="5514004at2"/>
<evidence type="ECO:0000313" key="1">
    <source>
        <dbReference type="EMBL" id="GEM83859.1"/>
    </source>
</evidence>
<proteinExistence type="predicted"/>